<organism evidence="1 2">
    <name type="scientific">Irpex rosettiformis</name>
    <dbReference type="NCBI Taxonomy" id="378272"/>
    <lineage>
        <taxon>Eukaryota</taxon>
        <taxon>Fungi</taxon>
        <taxon>Dikarya</taxon>
        <taxon>Basidiomycota</taxon>
        <taxon>Agaricomycotina</taxon>
        <taxon>Agaricomycetes</taxon>
        <taxon>Polyporales</taxon>
        <taxon>Irpicaceae</taxon>
        <taxon>Irpex</taxon>
    </lineage>
</organism>
<proteinExistence type="predicted"/>
<accession>A0ACB8UF06</accession>
<sequence length="266" mass="29191">MAKSSLQASKASPGVVYTFVTTRPAESNVAGDRVDENVRVVPTAEGDSTMARKRKTSSSLASAVVPQDKIKKICAPVFSSIEARQEPEHQTRYDAQLDILKSIRSTIYDLHSRTIENSDRVHTIQDHLFSIDNITTETAKAITDMRNEMKEEVVGLNKRLDELAMMIRLSTLCTNYPCIPNANGEYAPGPTDVHPDYMPQAAPAMHPQHSTHTIPSAYEIYSTGPSTYPHYPSSLNGWVAWDATSTTDELAAPAIPSERCGSAPSR</sequence>
<protein>
    <submittedName>
        <fullName evidence="1">Uncharacterized protein</fullName>
    </submittedName>
</protein>
<evidence type="ECO:0000313" key="2">
    <source>
        <dbReference type="Proteomes" id="UP001055072"/>
    </source>
</evidence>
<name>A0ACB8UF06_9APHY</name>
<keyword evidence="2" id="KW-1185">Reference proteome</keyword>
<reference evidence="1" key="1">
    <citation type="journal article" date="2021" name="Environ. Microbiol.">
        <title>Gene family expansions and transcriptome signatures uncover fungal adaptations to wood decay.</title>
        <authorList>
            <person name="Hage H."/>
            <person name="Miyauchi S."/>
            <person name="Viragh M."/>
            <person name="Drula E."/>
            <person name="Min B."/>
            <person name="Chaduli D."/>
            <person name="Navarro D."/>
            <person name="Favel A."/>
            <person name="Norest M."/>
            <person name="Lesage-Meessen L."/>
            <person name="Balint B."/>
            <person name="Merenyi Z."/>
            <person name="de Eugenio L."/>
            <person name="Morin E."/>
            <person name="Martinez A.T."/>
            <person name="Baldrian P."/>
            <person name="Stursova M."/>
            <person name="Martinez M.J."/>
            <person name="Novotny C."/>
            <person name="Magnuson J.K."/>
            <person name="Spatafora J.W."/>
            <person name="Maurice S."/>
            <person name="Pangilinan J."/>
            <person name="Andreopoulos W."/>
            <person name="LaButti K."/>
            <person name="Hundley H."/>
            <person name="Na H."/>
            <person name="Kuo A."/>
            <person name="Barry K."/>
            <person name="Lipzen A."/>
            <person name="Henrissat B."/>
            <person name="Riley R."/>
            <person name="Ahrendt S."/>
            <person name="Nagy L.G."/>
            <person name="Grigoriev I.V."/>
            <person name="Martin F."/>
            <person name="Rosso M.N."/>
        </authorList>
    </citation>
    <scope>NUCLEOTIDE SEQUENCE</scope>
    <source>
        <strain evidence="1">CBS 384.51</strain>
    </source>
</reference>
<dbReference type="Proteomes" id="UP001055072">
    <property type="component" value="Unassembled WGS sequence"/>
</dbReference>
<evidence type="ECO:0000313" key="1">
    <source>
        <dbReference type="EMBL" id="KAI0092854.1"/>
    </source>
</evidence>
<gene>
    <name evidence="1" type="ORF">BDY19DRAFT_903592</name>
</gene>
<dbReference type="EMBL" id="MU274903">
    <property type="protein sequence ID" value="KAI0092854.1"/>
    <property type="molecule type" value="Genomic_DNA"/>
</dbReference>
<comment type="caution">
    <text evidence="1">The sequence shown here is derived from an EMBL/GenBank/DDBJ whole genome shotgun (WGS) entry which is preliminary data.</text>
</comment>